<dbReference type="EMBL" id="SNZV01000005">
    <property type="protein sequence ID" value="TDS13238.1"/>
    <property type="molecule type" value="Genomic_DNA"/>
</dbReference>
<evidence type="ECO:0000256" key="2">
    <source>
        <dbReference type="ARBA" id="ARBA00023276"/>
    </source>
</evidence>
<dbReference type="InterPro" id="IPR015943">
    <property type="entry name" value="WD40/YVTN_repeat-like_dom_sf"/>
</dbReference>
<evidence type="ECO:0000256" key="3">
    <source>
        <dbReference type="SAM" id="SignalP"/>
    </source>
</evidence>
<gene>
    <name evidence="5" type="ORF">B0I21_105373</name>
</gene>
<keyword evidence="1" id="KW-0602">Photosynthesis</keyword>
<dbReference type="InterPro" id="IPR028203">
    <property type="entry name" value="PSII_CF48-like_dom"/>
</dbReference>
<dbReference type="PANTHER" id="PTHR47199:SF2">
    <property type="entry name" value="PHOTOSYSTEM II STABILITY_ASSEMBLY FACTOR HCF136, CHLOROPLASTIC"/>
    <property type="match status" value="1"/>
</dbReference>
<dbReference type="Pfam" id="PF14870">
    <property type="entry name" value="PSII_BNR"/>
    <property type="match status" value="1"/>
</dbReference>
<feature type="signal peptide" evidence="3">
    <location>
        <begin position="1"/>
        <end position="21"/>
    </location>
</feature>
<comment type="caution">
    <text evidence="5">The sequence shown here is derived from an EMBL/GenBank/DDBJ whole genome shotgun (WGS) entry which is preliminary data.</text>
</comment>
<evidence type="ECO:0000313" key="5">
    <source>
        <dbReference type="EMBL" id="TDS13238.1"/>
    </source>
</evidence>
<protein>
    <submittedName>
        <fullName evidence="5">Photosystem II stability/assembly factor-like uncharacterized protein</fullName>
    </submittedName>
</protein>
<dbReference type="GO" id="GO:0015979">
    <property type="term" value="P:photosynthesis"/>
    <property type="evidence" value="ECO:0007669"/>
    <property type="project" value="UniProtKB-KW"/>
</dbReference>
<dbReference type="RefSeq" id="WP_133640710.1">
    <property type="nucleotide sequence ID" value="NZ_SNZV01000005.1"/>
</dbReference>
<feature type="chain" id="PRO_5020244335" evidence="3">
    <location>
        <begin position="22"/>
        <end position="336"/>
    </location>
</feature>
<evidence type="ECO:0000313" key="6">
    <source>
        <dbReference type="Proteomes" id="UP000294752"/>
    </source>
</evidence>
<feature type="domain" description="Photosynthesis system II assembly factor Ycf48/Hcf136-like" evidence="4">
    <location>
        <begin position="92"/>
        <end position="157"/>
    </location>
</feature>
<dbReference type="GO" id="GO:0009523">
    <property type="term" value="C:photosystem II"/>
    <property type="evidence" value="ECO:0007669"/>
    <property type="project" value="UniProtKB-KW"/>
</dbReference>
<dbReference type="InterPro" id="IPR036278">
    <property type="entry name" value="Sialidase_sf"/>
</dbReference>
<keyword evidence="2" id="KW-0604">Photosystem II</keyword>
<dbReference type="OrthoDB" id="9813892at2"/>
<keyword evidence="6" id="KW-1185">Reference proteome</keyword>
<name>A0A4V6PZY5_9SPHI</name>
<dbReference type="Proteomes" id="UP000294752">
    <property type="component" value="Unassembled WGS sequence"/>
</dbReference>
<dbReference type="SUPFAM" id="SSF50939">
    <property type="entry name" value="Sialidases"/>
    <property type="match status" value="1"/>
</dbReference>
<dbReference type="AlphaFoldDB" id="A0A4V6PZY5"/>
<evidence type="ECO:0000256" key="1">
    <source>
        <dbReference type="ARBA" id="ARBA00022531"/>
    </source>
</evidence>
<evidence type="ECO:0000259" key="4">
    <source>
        <dbReference type="Pfam" id="PF14870"/>
    </source>
</evidence>
<dbReference type="PANTHER" id="PTHR47199">
    <property type="entry name" value="PHOTOSYSTEM II STABILITY/ASSEMBLY FACTOR HCF136, CHLOROPLASTIC"/>
    <property type="match status" value="1"/>
</dbReference>
<organism evidence="5 6">
    <name type="scientific">Sphingobacterium paludis</name>
    <dbReference type="NCBI Taxonomy" id="1476465"/>
    <lineage>
        <taxon>Bacteria</taxon>
        <taxon>Pseudomonadati</taxon>
        <taxon>Bacteroidota</taxon>
        <taxon>Sphingobacteriia</taxon>
        <taxon>Sphingobacteriales</taxon>
        <taxon>Sphingobacteriaceae</taxon>
        <taxon>Sphingobacterium</taxon>
    </lineage>
</organism>
<dbReference type="Gene3D" id="2.130.10.10">
    <property type="entry name" value="YVTN repeat-like/Quinoprotein amine dehydrogenase"/>
    <property type="match status" value="2"/>
</dbReference>
<sequence>MNTIFAILASCCFALSVSAQHMTQLTTRNGISFRGIETYGDGCIWVSGSKGTVGKSLDAGQTWAWASPKGYEELDFRDIEIFSTKEAVIMSAGAPAVVLRTTDGGKSWREVYRDERPAIFLDGMDFKGKEGFIVGDPIDGVFQLLQSKDKGKTWQDVSNFMFLFADSAEAAFAASGTSIQYLNDNVWIGTGGLTANVFKRNEKALEMAKYPCPILQGTSSTGIFAIDFWNDEIGIAVGGDYQNDSNTENTVMLTHDGGRNWIASDDHAVGYKSAVKYINKSLVVSTGTSGTAISADGGLHWDTVSTDSFNSLALSSDRKTVYLTGSNGNIVRLIVE</sequence>
<keyword evidence="3" id="KW-0732">Signal</keyword>
<reference evidence="5 6" key="1">
    <citation type="submission" date="2019-03" db="EMBL/GenBank/DDBJ databases">
        <title>Genomic Encyclopedia of Type Strains, Phase III (KMG-III): the genomes of soil and plant-associated and newly described type strains.</title>
        <authorList>
            <person name="Whitman W."/>
        </authorList>
    </citation>
    <scope>NUCLEOTIDE SEQUENCE [LARGE SCALE GENOMIC DNA]</scope>
    <source>
        <strain evidence="5 6">CGMCC 1.12801</strain>
    </source>
</reference>
<accession>A0A4V6PZY5</accession>
<proteinExistence type="predicted"/>